<keyword evidence="2" id="KW-1185">Reference proteome</keyword>
<organism evidence="1 2">
    <name type="scientific">Lamprobacter modestohalophilus</name>
    <dbReference type="NCBI Taxonomy" id="1064514"/>
    <lineage>
        <taxon>Bacteria</taxon>
        <taxon>Pseudomonadati</taxon>
        <taxon>Pseudomonadota</taxon>
        <taxon>Gammaproteobacteria</taxon>
        <taxon>Chromatiales</taxon>
        <taxon>Chromatiaceae</taxon>
        <taxon>Lamprobacter</taxon>
    </lineage>
</organism>
<dbReference type="InterPro" id="IPR015946">
    <property type="entry name" value="KH_dom-like_a/b"/>
</dbReference>
<comment type="caution">
    <text evidence="1">The sequence shown here is derived from an EMBL/GenBank/DDBJ whole genome shotgun (WGS) entry which is preliminary data.</text>
</comment>
<dbReference type="Proteomes" id="UP001138768">
    <property type="component" value="Unassembled WGS sequence"/>
</dbReference>
<dbReference type="InterPro" id="IPR052707">
    <property type="entry name" value="OsmC_Ohr_Peroxiredoxin"/>
</dbReference>
<dbReference type="AlphaFoldDB" id="A0A9X1B5S6"/>
<dbReference type="RefSeq" id="WP_200246244.1">
    <property type="nucleotide sequence ID" value="NZ_NRRY01000029.1"/>
</dbReference>
<accession>A0A9X1B5S6</accession>
<sequence>MSEIPLQYHTAYQWTGESAAGDIRIEGRSLLPVGTPHDAERYSPEHLLVVAAETCLANYVLLIAEMSKLVVKDYRSSSEGELIKEGKVGYRFKRILIRPELTIEAGNESQAQRILKKAHDLCLIARSLNCPVDMEPVVKVG</sequence>
<dbReference type="PANTHER" id="PTHR42830">
    <property type="entry name" value="OSMOTICALLY INDUCIBLE FAMILY PROTEIN"/>
    <property type="match status" value="1"/>
</dbReference>
<evidence type="ECO:0000313" key="1">
    <source>
        <dbReference type="EMBL" id="MBK1619937.1"/>
    </source>
</evidence>
<dbReference type="Pfam" id="PF02566">
    <property type="entry name" value="OsmC"/>
    <property type="match status" value="1"/>
</dbReference>
<proteinExistence type="predicted"/>
<dbReference type="Gene3D" id="3.30.300.20">
    <property type="match status" value="1"/>
</dbReference>
<dbReference type="EMBL" id="NRRY01000029">
    <property type="protein sequence ID" value="MBK1619937.1"/>
    <property type="molecule type" value="Genomic_DNA"/>
</dbReference>
<protein>
    <submittedName>
        <fullName evidence="1">Osmotically inducible protein OsmC</fullName>
    </submittedName>
</protein>
<name>A0A9X1B5S6_9GAMM</name>
<gene>
    <name evidence="1" type="ORF">CKO42_16105</name>
</gene>
<dbReference type="InterPro" id="IPR003718">
    <property type="entry name" value="OsmC/Ohr_fam"/>
</dbReference>
<dbReference type="PANTHER" id="PTHR42830:SF2">
    <property type="entry name" value="OSMC_OHR FAMILY PROTEIN"/>
    <property type="match status" value="1"/>
</dbReference>
<reference evidence="1 2" key="1">
    <citation type="journal article" date="2020" name="Microorganisms">
        <title>Osmotic Adaptation and Compatible Solute Biosynthesis of Phototrophic Bacteria as Revealed from Genome Analyses.</title>
        <authorList>
            <person name="Imhoff J.F."/>
            <person name="Rahn T."/>
            <person name="Kunzel S."/>
            <person name="Keller A."/>
            <person name="Neulinger S.C."/>
        </authorList>
    </citation>
    <scope>NUCLEOTIDE SEQUENCE [LARGE SCALE GENOMIC DNA]</scope>
    <source>
        <strain evidence="1 2">DSM 25653</strain>
    </source>
</reference>
<dbReference type="InterPro" id="IPR036102">
    <property type="entry name" value="OsmC/Ohrsf"/>
</dbReference>
<dbReference type="SUPFAM" id="SSF82784">
    <property type="entry name" value="OsmC-like"/>
    <property type="match status" value="1"/>
</dbReference>
<evidence type="ECO:0000313" key="2">
    <source>
        <dbReference type="Proteomes" id="UP001138768"/>
    </source>
</evidence>